<sequence length="295" mass="33142">MAKRLLSQPSGFGETSKHVALEAEDAVMASEKYTDAESSSSIANSLLSFSTAFAFCGSILYMFGGRYIIPDLSNIKRRGKEGDWESTVLGYDFSRGMLLGELSEMKASKVRPSVVIFDDTVSGYQSPYRMDFILVDEVCFSPFRAYLLSPVKFDCPFPLYFLKPKLEPDDDDIGYTDSVAHTQMPYRPYHVAGRGSISCVGERTPCTIKAGFIYPERPDPCIHVETFKFSSSPREMSKSRVLDFSFLNYIINKKFRPKPVEQYSDLLEFDLLKSLKYLLGGNPCEAVMICGCFPV</sequence>
<name>A0A067JZI6_JATCU</name>
<evidence type="ECO:0000313" key="2">
    <source>
        <dbReference type="EMBL" id="KDP25420.1"/>
    </source>
</evidence>
<proteinExistence type="predicted"/>
<keyword evidence="1" id="KW-0812">Transmembrane</keyword>
<gene>
    <name evidence="2" type="ORF">JCGZ_20576</name>
</gene>
<keyword evidence="1" id="KW-0472">Membrane</keyword>
<keyword evidence="1" id="KW-1133">Transmembrane helix</keyword>
<reference evidence="2 3" key="1">
    <citation type="journal article" date="2014" name="PLoS ONE">
        <title>Global Analysis of Gene Expression Profiles in Physic Nut (Jatropha curcas L.) Seedlings Exposed to Salt Stress.</title>
        <authorList>
            <person name="Zhang L."/>
            <person name="Zhang C."/>
            <person name="Wu P."/>
            <person name="Chen Y."/>
            <person name="Li M."/>
            <person name="Jiang H."/>
            <person name="Wu G."/>
        </authorList>
    </citation>
    <scope>NUCLEOTIDE SEQUENCE [LARGE SCALE GENOMIC DNA]</scope>
    <source>
        <strain evidence="3">cv. GZQX0401</strain>
        <tissue evidence="2">Young leaves</tissue>
    </source>
</reference>
<feature type="transmembrane region" description="Helical" evidence="1">
    <location>
        <begin position="46"/>
        <end position="69"/>
    </location>
</feature>
<keyword evidence="3" id="KW-1185">Reference proteome</keyword>
<dbReference type="EMBL" id="KK914993">
    <property type="protein sequence ID" value="KDP25420.1"/>
    <property type="molecule type" value="Genomic_DNA"/>
</dbReference>
<organism evidence="2 3">
    <name type="scientific">Jatropha curcas</name>
    <name type="common">Barbados nut</name>
    <dbReference type="NCBI Taxonomy" id="180498"/>
    <lineage>
        <taxon>Eukaryota</taxon>
        <taxon>Viridiplantae</taxon>
        <taxon>Streptophyta</taxon>
        <taxon>Embryophyta</taxon>
        <taxon>Tracheophyta</taxon>
        <taxon>Spermatophyta</taxon>
        <taxon>Magnoliopsida</taxon>
        <taxon>eudicotyledons</taxon>
        <taxon>Gunneridae</taxon>
        <taxon>Pentapetalae</taxon>
        <taxon>rosids</taxon>
        <taxon>fabids</taxon>
        <taxon>Malpighiales</taxon>
        <taxon>Euphorbiaceae</taxon>
        <taxon>Crotonoideae</taxon>
        <taxon>Jatropheae</taxon>
        <taxon>Jatropha</taxon>
    </lineage>
</organism>
<dbReference type="Proteomes" id="UP000027138">
    <property type="component" value="Unassembled WGS sequence"/>
</dbReference>
<protein>
    <submittedName>
        <fullName evidence="2">Uncharacterized protein</fullName>
    </submittedName>
</protein>
<dbReference type="AlphaFoldDB" id="A0A067JZI6"/>
<evidence type="ECO:0000256" key="1">
    <source>
        <dbReference type="SAM" id="Phobius"/>
    </source>
</evidence>
<evidence type="ECO:0000313" key="3">
    <source>
        <dbReference type="Proteomes" id="UP000027138"/>
    </source>
</evidence>
<accession>A0A067JZI6</accession>